<dbReference type="SUPFAM" id="SSF51445">
    <property type="entry name" value="(Trans)glycosidases"/>
    <property type="match status" value="1"/>
</dbReference>
<dbReference type="PANTHER" id="PTHR30620">
    <property type="entry name" value="PERIPLASMIC BETA-GLUCOSIDASE-RELATED"/>
    <property type="match status" value="1"/>
</dbReference>
<feature type="domain" description="Fibronectin type III-like" evidence="2">
    <location>
        <begin position="675"/>
        <end position="744"/>
    </location>
</feature>
<proteinExistence type="predicted"/>
<dbReference type="SUPFAM" id="SSF52279">
    <property type="entry name" value="Beta-D-glucan exohydrolase, C-terminal domain"/>
    <property type="match status" value="1"/>
</dbReference>
<dbReference type="PANTHER" id="PTHR30620:SF123">
    <property type="entry name" value="BETA-XYLOSIDASE"/>
    <property type="match status" value="1"/>
</dbReference>
<dbReference type="InterPro" id="IPR026891">
    <property type="entry name" value="Fn3-like"/>
</dbReference>
<name>A0ABS9CLV0_9FIRM</name>
<dbReference type="Gene3D" id="3.20.20.300">
    <property type="entry name" value="Glycoside hydrolase, family 3, N-terminal domain"/>
    <property type="match status" value="1"/>
</dbReference>
<dbReference type="InterPro" id="IPR017853">
    <property type="entry name" value="GH"/>
</dbReference>
<comment type="caution">
    <text evidence="3">The sequence shown here is derived from an EMBL/GenBank/DDBJ whole genome shotgun (WGS) entry which is preliminary data.</text>
</comment>
<dbReference type="Pfam" id="PF01915">
    <property type="entry name" value="Glyco_hydro_3_C"/>
    <property type="match status" value="1"/>
</dbReference>
<dbReference type="EMBL" id="JAFBIT010000001">
    <property type="protein sequence ID" value="MCF2651330.1"/>
    <property type="molecule type" value="Genomic_DNA"/>
</dbReference>
<evidence type="ECO:0000313" key="4">
    <source>
        <dbReference type="Proteomes" id="UP001299220"/>
    </source>
</evidence>
<dbReference type="Proteomes" id="UP001299220">
    <property type="component" value="Unassembled WGS sequence"/>
</dbReference>
<dbReference type="PRINTS" id="PR00133">
    <property type="entry name" value="GLHYDRLASE3"/>
</dbReference>
<accession>A0ABS9CLV0</accession>
<sequence>MKEKFRDSTLSPKERAKDLLGRLTLREKVGQVNQKLYGFNSYTRDGENIELADSFRQEVEKWGGLGVLYGLYRADPWANKDYSTGLTGTAAIRAYNLAQKYVLDHSRFQIPMLMSTECPHGHQALDGYLLPVNLAMGAAWNPALVEDGFTVVGRQIREMGVDLALISMLDVLRDPRWGRSEECYGEDPYLCAQNAAAAIRGCVRAGVDAVSKHFCAQGETTGGVNASAARIGERELREIHLPPMAAAAKAGAKGVMAAYNEIDGIPCHANAWLLQDILRGEMGFDGIVMADGVAIDRLNMLTGGDFAASGAAALNAGVDVSLWDDGFTRLEEAVQRGLVPEERLDRAVLRVLEMKFECGLFEHPYLEEKPLTVFTAENAPQSLEIARQSAVLLKNDGVLPLDPEKPLSIAVIGPNADAIYQQLGDYTPPLRDGEGITLLDGVHRAFPNAKVCFAPGCTICGEETDRIGEAAALAAESDLVILALGGSSSRFAGAEFDTNGAAVVGAKLQMDCGEGVDTASLELPGAQNALAEAVFAAGKPVVSVMISGRPYAIPEIAEKTDALLWAFYPGPWGGQAIAEVLSGAVNPSGCLPVSIPRTAGQLPVYYNARASYDVLRYRDLGNTPLFPFGFGLHYTQFMVENVESAESIGVGALRGGETHTVRCTVHNTGCRAGHAVLQLFIQGMSGSIVRRVRELKGFEKLWLEPGERKSVELQLGLDELGVWNRAMQFDAEPGTVRLCLAESGRPVWNGEMKITAE</sequence>
<dbReference type="InterPro" id="IPR036881">
    <property type="entry name" value="Glyco_hydro_3_C_sf"/>
</dbReference>
<evidence type="ECO:0000313" key="3">
    <source>
        <dbReference type="EMBL" id="MCF2651330.1"/>
    </source>
</evidence>
<dbReference type="Gene3D" id="2.60.40.10">
    <property type="entry name" value="Immunoglobulins"/>
    <property type="match status" value="1"/>
</dbReference>
<dbReference type="InterPro" id="IPR036962">
    <property type="entry name" value="Glyco_hydro_3_N_sf"/>
</dbReference>
<dbReference type="Pfam" id="PF00933">
    <property type="entry name" value="Glyco_hydro_3"/>
    <property type="match status" value="1"/>
</dbReference>
<dbReference type="InterPro" id="IPR001764">
    <property type="entry name" value="Glyco_hydro_3_N"/>
</dbReference>
<organism evidence="3 4">
    <name type="scientific">Anaeromassilibacillus senegalensis</name>
    <dbReference type="NCBI Taxonomy" id="1673717"/>
    <lineage>
        <taxon>Bacteria</taxon>
        <taxon>Bacillati</taxon>
        <taxon>Bacillota</taxon>
        <taxon>Clostridia</taxon>
        <taxon>Eubacteriales</taxon>
        <taxon>Acutalibacteraceae</taxon>
        <taxon>Anaeromassilibacillus</taxon>
    </lineage>
</organism>
<keyword evidence="4" id="KW-1185">Reference proteome</keyword>
<dbReference type="InterPro" id="IPR051915">
    <property type="entry name" value="Cellulose_Degrad_GH3"/>
</dbReference>
<dbReference type="RefSeq" id="WP_235322261.1">
    <property type="nucleotide sequence ID" value="NZ_JAFBIT010000001.1"/>
</dbReference>
<dbReference type="Gene3D" id="3.40.50.1700">
    <property type="entry name" value="Glycoside hydrolase family 3 C-terminal domain"/>
    <property type="match status" value="1"/>
</dbReference>
<dbReference type="SMART" id="SM01217">
    <property type="entry name" value="Fn3_like"/>
    <property type="match status" value="1"/>
</dbReference>
<dbReference type="GO" id="GO:0016787">
    <property type="term" value="F:hydrolase activity"/>
    <property type="evidence" value="ECO:0007669"/>
    <property type="project" value="UniProtKB-KW"/>
</dbReference>
<gene>
    <name evidence="3" type="ORF">JQM67_01735</name>
</gene>
<dbReference type="InterPro" id="IPR013783">
    <property type="entry name" value="Ig-like_fold"/>
</dbReference>
<dbReference type="InterPro" id="IPR002772">
    <property type="entry name" value="Glyco_hydro_3_C"/>
</dbReference>
<reference evidence="3 4" key="1">
    <citation type="submission" date="2020-12" db="EMBL/GenBank/DDBJ databases">
        <title>Whole genome sequences of gut porcine anaerobes.</title>
        <authorList>
            <person name="Kubasova T."/>
            <person name="Jahodarova E."/>
            <person name="Rychlik I."/>
        </authorList>
    </citation>
    <scope>NUCLEOTIDE SEQUENCE [LARGE SCALE GENOMIC DNA]</scope>
    <source>
        <strain evidence="3 4">An867</strain>
    </source>
</reference>
<evidence type="ECO:0000256" key="1">
    <source>
        <dbReference type="ARBA" id="ARBA00022801"/>
    </source>
</evidence>
<keyword evidence="1 3" id="KW-0378">Hydrolase</keyword>
<evidence type="ECO:0000259" key="2">
    <source>
        <dbReference type="SMART" id="SM01217"/>
    </source>
</evidence>
<protein>
    <submittedName>
        <fullName evidence="3">Glycoside hydrolase family 3 C-terminal domain-containing protein</fullName>
    </submittedName>
</protein>
<dbReference type="Pfam" id="PF14310">
    <property type="entry name" value="Fn3-like"/>
    <property type="match status" value="1"/>
</dbReference>